<reference evidence="9 10" key="1">
    <citation type="journal article" date="2020" name="Front. Microbiol.">
        <title>Design of Bacterial Strain-Specific qPCR Assays Using NGS Data and Publicly Available Resources and Its Application to Track Biocontrol Strains.</title>
        <authorList>
            <person name="Hernandez I."/>
            <person name="Sant C."/>
            <person name="Martinez R."/>
            <person name="Fernandez C."/>
        </authorList>
    </citation>
    <scope>NUCLEOTIDE SEQUENCE [LARGE SCALE GENOMIC DNA]</scope>
    <source>
        <strain evidence="9 10">B24</strain>
    </source>
</reference>
<comment type="similarity">
    <text evidence="7">Belongs to the binding-protein-dependent transport system permease family.</text>
</comment>
<keyword evidence="6 7" id="KW-0472">Membrane</keyword>
<feature type="transmembrane region" description="Helical" evidence="7">
    <location>
        <begin position="159"/>
        <end position="180"/>
    </location>
</feature>
<feature type="domain" description="ABC transmembrane type-1" evidence="8">
    <location>
        <begin position="91"/>
        <end position="281"/>
    </location>
</feature>
<protein>
    <submittedName>
        <fullName evidence="9">Carbohydrate ABC transporter permease</fullName>
    </submittedName>
</protein>
<evidence type="ECO:0000256" key="3">
    <source>
        <dbReference type="ARBA" id="ARBA00022475"/>
    </source>
</evidence>
<dbReference type="Gene3D" id="1.10.3720.10">
    <property type="entry name" value="MetI-like"/>
    <property type="match status" value="1"/>
</dbReference>
<keyword evidence="2 7" id="KW-0813">Transport</keyword>
<proteinExistence type="inferred from homology"/>
<feature type="transmembrane region" description="Helical" evidence="7">
    <location>
        <begin position="90"/>
        <end position="114"/>
    </location>
</feature>
<dbReference type="InterPro" id="IPR035906">
    <property type="entry name" value="MetI-like_sf"/>
</dbReference>
<dbReference type="Proteomes" id="UP000515708">
    <property type="component" value="Chromosome"/>
</dbReference>
<sequence length="295" mass="33424">MKTRAADQLQFTPRPGQLRRRRRERLAWWVRGLIMSAIALLFLTPFLWMLSSSLKANGDIFEMPLRWIPDPMVWANYINVWFGERSMVRYFGNSTIVVVATIIGQLAVVTLAGYAFGQLKFKGQNVLFIAFLATSMVPAQLLLVPRFMFFRQIGLYDTLWALILPGLASVFSTFLLRQHFASAPRELGEAARLDGASEWRIFFHIYLPLSRPMLAALAILIFDATWNDFESALIMITDESKFTIPLGLTRFMSEDGTVSLGPALAGSVSSLIPILIVFLIFQRQFMQSMARAGLR</sequence>
<feature type="transmembrane region" description="Helical" evidence="7">
    <location>
        <begin position="260"/>
        <end position="281"/>
    </location>
</feature>
<name>A0A7D7WJB4_9MICO</name>
<keyword evidence="4 7" id="KW-0812">Transmembrane</keyword>
<dbReference type="GO" id="GO:0055085">
    <property type="term" value="P:transmembrane transport"/>
    <property type="evidence" value="ECO:0007669"/>
    <property type="project" value="InterPro"/>
</dbReference>
<feature type="transmembrane region" description="Helical" evidence="7">
    <location>
        <begin position="126"/>
        <end position="147"/>
    </location>
</feature>
<evidence type="ECO:0000256" key="7">
    <source>
        <dbReference type="RuleBase" id="RU363032"/>
    </source>
</evidence>
<dbReference type="PANTHER" id="PTHR43744:SF12">
    <property type="entry name" value="ABC TRANSPORTER PERMEASE PROTEIN MG189-RELATED"/>
    <property type="match status" value="1"/>
</dbReference>
<accession>A0A7D7WJB4</accession>
<organism evidence="9 10">
    <name type="scientific">Microbacterium esteraromaticum</name>
    <dbReference type="NCBI Taxonomy" id="57043"/>
    <lineage>
        <taxon>Bacteria</taxon>
        <taxon>Bacillati</taxon>
        <taxon>Actinomycetota</taxon>
        <taxon>Actinomycetes</taxon>
        <taxon>Micrococcales</taxon>
        <taxon>Microbacteriaceae</taxon>
        <taxon>Microbacterium</taxon>
    </lineage>
</organism>
<dbReference type="CDD" id="cd06261">
    <property type="entry name" value="TM_PBP2"/>
    <property type="match status" value="1"/>
</dbReference>
<dbReference type="EMBL" id="CP043732">
    <property type="protein sequence ID" value="QMU98593.1"/>
    <property type="molecule type" value="Genomic_DNA"/>
</dbReference>
<dbReference type="GO" id="GO:0005886">
    <property type="term" value="C:plasma membrane"/>
    <property type="evidence" value="ECO:0007669"/>
    <property type="project" value="UniProtKB-SubCell"/>
</dbReference>
<keyword evidence="3" id="KW-1003">Cell membrane</keyword>
<dbReference type="Pfam" id="PF00528">
    <property type="entry name" value="BPD_transp_1"/>
    <property type="match status" value="1"/>
</dbReference>
<dbReference type="SUPFAM" id="SSF161098">
    <property type="entry name" value="MetI-like"/>
    <property type="match status" value="1"/>
</dbReference>
<dbReference type="AlphaFoldDB" id="A0A7D7WJB4"/>
<dbReference type="PROSITE" id="PS50928">
    <property type="entry name" value="ABC_TM1"/>
    <property type="match status" value="1"/>
</dbReference>
<dbReference type="PANTHER" id="PTHR43744">
    <property type="entry name" value="ABC TRANSPORTER PERMEASE PROTEIN MG189-RELATED-RELATED"/>
    <property type="match status" value="1"/>
</dbReference>
<evidence type="ECO:0000256" key="6">
    <source>
        <dbReference type="ARBA" id="ARBA00023136"/>
    </source>
</evidence>
<comment type="subcellular location">
    <subcellularLocation>
        <location evidence="1 7">Cell membrane</location>
        <topology evidence="1 7">Multi-pass membrane protein</topology>
    </subcellularLocation>
</comment>
<gene>
    <name evidence="9" type="ORF">FVO59_03920</name>
</gene>
<evidence type="ECO:0000256" key="1">
    <source>
        <dbReference type="ARBA" id="ARBA00004651"/>
    </source>
</evidence>
<evidence type="ECO:0000256" key="5">
    <source>
        <dbReference type="ARBA" id="ARBA00022989"/>
    </source>
</evidence>
<evidence type="ECO:0000259" key="8">
    <source>
        <dbReference type="PROSITE" id="PS50928"/>
    </source>
</evidence>
<evidence type="ECO:0000313" key="10">
    <source>
        <dbReference type="Proteomes" id="UP000515708"/>
    </source>
</evidence>
<evidence type="ECO:0000313" key="9">
    <source>
        <dbReference type="EMBL" id="QMU98593.1"/>
    </source>
</evidence>
<evidence type="ECO:0000256" key="2">
    <source>
        <dbReference type="ARBA" id="ARBA00022448"/>
    </source>
</evidence>
<feature type="transmembrane region" description="Helical" evidence="7">
    <location>
        <begin position="28"/>
        <end position="48"/>
    </location>
</feature>
<evidence type="ECO:0000256" key="4">
    <source>
        <dbReference type="ARBA" id="ARBA00022692"/>
    </source>
</evidence>
<dbReference type="InterPro" id="IPR000515">
    <property type="entry name" value="MetI-like"/>
</dbReference>
<keyword evidence="5 7" id="KW-1133">Transmembrane helix</keyword>
<feature type="transmembrane region" description="Helical" evidence="7">
    <location>
        <begin position="201"/>
        <end position="222"/>
    </location>
</feature>